<dbReference type="GO" id="GO:0032259">
    <property type="term" value="P:methylation"/>
    <property type="evidence" value="ECO:0007669"/>
    <property type="project" value="UniProtKB-KW"/>
</dbReference>
<proteinExistence type="predicted"/>
<keyword evidence="2" id="KW-0808">Transferase</keyword>
<accession>A0A813Q5Y0</accession>
<dbReference type="Pfam" id="PF00891">
    <property type="entry name" value="Methyltransf_2"/>
    <property type="match status" value="1"/>
</dbReference>
<evidence type="ECO:0000256" key="2">
    <source>
        <dbReference type="ARBA" id="ARBA00022679"/>
    </source>
</evidence>
<dbReference type="SUPFAM" id="SSF53335">
    <property type="entry name" value="S-adenosyl-L-methionine-dependent methyltransferases"/>
    <property type="match status" value="1"/>
</dbReference>
<dbReference type="Gene3D" id="3.40.50.150">
    <property type="entry name" value="Vaccinia Virus protein VP39"/>
    <property type="match status" value="1"/>
</dbReference>
<dbReference type="Proteomes" id="UP000663870">
    <property type="component" value="Unassembled WGS sequence"/>
</dbReference>
<keyword evidence="3" id="KW-0949">S-adenosyl-L-methionine</keyword>
<protein>
    <submittedName>
        <fullName evidence="7">Uncharacterized protein</fullName>
    </submittedName>
</protein>
<dbReference type="PANTHER" id="PTHR11746">
    <property type="entry name" value="O-METHYLTRANSFERASE"/>
    <property type="match status" value="1"/>
</dbReference>
<dbReference type="EMBL" id="CAJNOH010000018">
    <property type="protein sequence ID" value="CAF0762463.1"/>
    <property type="molecule type" value="Genomic_DNA"/>
</dbReference>
<dbReference type="InterPro" id="IPR029063">
    <property type="entry name" value="SAM-dependent_MTases_sf"/>
</dbReference>
<evidence type="ECO:0000313" key="10">
    <source>
        <dbReference type="Proteomes" id="UP000663870"/>
    </source>
</evidence>
<keyword evidence="10" id="KW-1185">Reference proteome</keyword>
<dbReference type="InterPro" id="IPR012967">
    <property type="entry name" value="COMT_dimerisation"/>
</dbReference>
<evidence type="ECO:0000256" key="1">
    <source>
        <dbReference type="ARBA" id="ARBA00022603"/>
    </source>
</evidence>
<feature type="active site" description="Proton acceptor" evidence="4">
    <location>
        <position position="265"/>
    </location>
</feature>
<gene>
    <name evidence="8" type="ORF">JXQ802_LOCUS7246</name>
    <name evidence="7" type="ORF">PYM288_LOCUS2670</name>
</gene>
<keyword evidence="1" id="KW-0489">Methyltransferase</keyword>
<organism evidence="7 9">
    <name type="scientific">Rotaria sordida</name>
    <dbReference type="NCBI Taxonomy" id="392033"/>
    <lineage>
        <taxon>Eukaryota</taxon>
        <taxon>Metazoa</taxon>
        <taxon>Spiralia</taxon>
        <taxon>Gnathifera</taxon>
        <taxon>Rotifera</taxon>
        <taxon>Eurotatoria</taxon>
        <taxon>Bdelloidea</taxon>
        <taxon>Philodinida</taxon>
        <taxon>Philodinidae</taxon>
        <taxon>Rotaria</taxon>
    </lineage>
</organism>
<evidence type="ECO:0000313" key="9">
    <source>
        <dbReference type="Proteomes" id="UP000663854"/>
    </source>
</evidence>
<dbReference type="InterPro" id="IPR001077">
    <property type="entry name" value="COMT_C"/>
</dbReference>
<dbReference type="AlphaFoldDB" id="A0A813Q5Y0"/>
<evidence type="ECO:0000313" key="8">
    <source>
        <dbReference type="EMBL" id="CAF0862224.1"/>
    </source>
</evidence>
<feature type="domain" description="O-methyltransferase dimerisation" evidence="6">
    <location>
        <begin position="25"/>
        <end position="101"/>
    </location>
</feature>
<dbReference type="InterPro" id="IPR036388">
    <property type="entry name" value="WH-like_DNA-bd_sf"/>
</dbReference>
<dbReference type="Proteomes" id="UP000663854">
    <property type="component" value="Unassembled WGS sequence"/>
</dbReference>
<evidence type="ECO:0000256" key="4">
    <source>
        <dbReference type="PIRSR" id="PIRSR005739-1"/>
    </source>
</evidence>
<dbReference type="EMBL" id="CAJNOL010000119">
    <property type="protein sequence ID" value="CAF0862224.1"/>
    <property type="molecule type" value="Genomic_DNA"/>
</dbReference>
<sequence>MYLSSYSDNNLNRLVTTTLDTLLKHTICSFVRSQVLFVAIRLNLFTMIDESPTSSLSYEEMKKSNVSLTMLSYLVYLRLLKQCTNSNRYECTYVTRKYLVSSNENYVGLGIGVWDHHRQYTFFLRLNETLKYGTRTSEDSNEQICLWSIFEQKYDPMIYFATIMSSFTRCTINELCDHVNFSSYSTLLDIGGSLGDLSRTIIKYYPHINAFNFDLPKLTCYALSRNMEHSNIHYIGGDFFEDKWPNEIIENIKNIDLISLKYILHDWSYDRREYLIEKIYKLLKKKIQLSGGNGTLLVIEKMIDKNRQNITTLSTSISMALECGDGIGYDATQNEYEQLLFQAGFQRIQSILLSGPMVALFAHVI</sequence>
<dbReference type="PROSITE" id="PS51683">
    <property type="entry name" value="SAM_OMT_II"/>
    <property type="match status" value="1"/>
</dbReference>
<name>A0A813Q5Y0_9BILA</name>
<evidence type="ECO:0000256" key="3">
    <source>
        <dbReference type="ARBA" id="ARBA00022691"/>
    </source>
</evidence>
<evidence type="ECO:0000259" key="5">
    <source>
        <dbReference type="Pfam" id="PF00891"/>
    </source>
</evidence>
<dbReference type="GO" id="GO:0008171">
    <property type="term" value="F:O-methyltransferase activity"/>
    <property type="evidence" value="ECO:0007669"/>
    <property type="project" value="InterPro"/>
</dbReference>
<dbReference type="Gene3D" id="1.10.10.10">
    <property type="entry name" value="Winged helix-like DNA-binding domain superfamily/Winged helix DNA-binding domain"/>
    <property type="match status" value="1"/>
</dbReference>
<comment type="caution">
    <text evidence="7">The sequence shown here is derived from an EMBL/GenBank/DDBJ whole genome shotgun (WGS) entry which is preliminary data.</text>
</comment>
<reference evidence="7" key="1">
    <citation type="submission" date="2021-02" db="EMBL/GenBank/DDBJ databases">
        <authorList>
            <person name="Nowell W R."/>
        </authorList>
    </citation>
    <scope>NUCLEOTIDE SEQUENCE</scope>
</reference>
<feature type="domain" description="O-methyltransferase C-terminal" evidence="5">
    <location>
        <begin position="146"/>
        <end position="346"/>
    </location>
</feature>
<dbReference type="PIRSF" id="PIRSF005739">
    <property type="entry name" value="O-mtase"/>
    <property type="match status" value="1"/>
</dbReference>
<dbReference type="GO" id="GO:0046983">
    <property type="term" value="F:protein dimerization activity"/>
    <property type="evidence" value="ECO:0007669"/>
    <property type="project" value="InterPro"/>
</dbReference>
<evidence type="ECO:0000313" key="7">
    <source>
        <dbReference type="EMBL" id="CAF0762463.1"/>
    </source>
</evidence>
<evidence type="ECO:0000259" key="6">
    <source>
        <dbReference type="Pfam" id="PF08100"/>
    </source>
</evidence>
<dbReference type="InterPro" id="IPR016461">
    <property type="entry name" value="COMT-like"/>
</dbReference>
<dbReference type="Pfam" id="PF08100">
    <property type="entry name" value="Dimerisation"/>
    <property type="match status" value="1"/>
</dbReference>